<organism evidence="1 2">
    <name type="scientific">Pocillopora meandrina</name>
    <dbReference type="NCBI Taxonomy" id="46732"/>
    <lineage>
        <taxon>Eukaryota</taxon>
        <taxon>Metazoa</taxon>
        <taxon>Cnidaria</taxon>
        <taxon>Anthozoa</taxon>
        <taxon>Hexacorallia</taxon>
        <taxon>Scleractinia</taxon>
        <taxon>Astrocoeniina</taxon>
        <taxon>Pocilloporidae</taxon>
        <taxon>Pocillopora</taxon>
    </lineage>
</organism>
<dbReference type="Proteomes" id="UP001159428">
    <property type="component" value="Unassembled WGS sequence"/>
</dbReference>
<proteinExistence type="predicted"/>
<protein>
    <submittedName>
        <fullName evidence="1">Uncharacterized protein</fullName>
    </submittedName>
</protein>
<reference evidence="1 2" key="1">
    <citation type="submission" date="2022-05" db="EMBL/GenBank/DDBJ databases">
        <authorList>
            <consortium name="Genoscope - CEA"/>
            <person name="William W."/>
        </authorList>
    </citation>
    <scope>NUCLEOTIDE SEQUENCE [LARGE SCALE GENOMIC DNA]</scope>
</reference>
<gene>
    <name evidence="1" type="ORF">PMEA_00001382</name>
</gene>
<sequence length="111" mass="12657">MESRKKSTPYSSSSAKLYHRVFQGARIMANNNANEQDRFMGTDRDDLIDTFSQFLILDLEVPDDTPSMQTRMLAQVIFESQQMRSQGEMETIPVQPSWLMDSSVAMGAEEL</sequence>
<accession>A0AAU9W957</accession>
<keyword evidence="2" id="KW-1185">Reference proteome</keyword>
<evidence type="ECO:0000313" key="1">
    <source>
        <dbReference type="EMBL" id="CAH3106225.1"/>
    </source>
</evidence>
<dbReference type="EMBL" id="CALNXJ010000010">
    <property type="protein sequence ID" value="CAH3106225.1"/>
    <property type="molecule type" value="Genomic_DNA"/>
</dbReference>
<name>A0AAU9W957_9CNID</name>
<comment type="caution">
    <text evidence="1">The sequence shown here is derived from an EMBL/GenBank/DDBJ whole genome shotgun (WGS) entry which is preliminary data.</text>
</comment>
<dbReference type="AlphaFoldDB" id="A0AAU9W957"/>
<evidence type="ECO:0000313" key="2">
    <source>
        <dbReference type="Proteomes" id="UP001159428"/>
    </source>
</evidence>